<protein>
    <recommendedName>
        <fullName evidence="4">NAD(+) diphosphatase</fullName>
        <ecNumber evidence="4">3.6.1.22</ecNumber>
    </recommendedName>
</protein>
<proteinExistence type="inferred from homology"/>
<gene>
    <name evidence="11" type="primary">nudC</name>
    <name evidence="11" type="ORF">NBH00_13435</name>
</gene>
<evidence type="ECO:0000313" key="11">
    <source>
        <dbReference type="EMBL" id="UTI62364.1"/>
    </source>
</evidence>
<dbReference type="EC" id="3.6.1.22" evidence="4"/>
<dbReference type="Gene3D" id="3.90.79.20">
    <property type="match status" value="1"/>
</dbReference>
<evidence type="ECO:0000256" key="6">
    <source>
        <dbReference type="ARBA" id="ARBA00022801"/>
    </source>
</evidence>
<dbReference type="Pfam" id="PF09297">
    <property type="entry name" value="Zn_ribbon_NUD"/>
    <property type="match status" value="1"/>
</dbReference>
<dbReference type="CDD" id="cd03429">
    <property type="entry name" value="NUDIX_NADH_pyrophosphatase_Nudt13"/>
    <property type="match status" value="1"/>
</dbReference>
<dbReference type="Proteomes" id="UP001056035">
    <property type="component" value="Chromosome"/>
</dbReference>
<evidence type="ECO:0000256" key="1">
    <source>
        <dbReference type="ARBA" id="ARBA00001946"/>
    </source>
</evidence>
<dbReference type="InterPro" id="IPR049734">
    <property type="entry name" value="NudC-like_C"/>
</dbReference>
<dbReference type="GO" id="GO:0016787">
    <property type="term" value="F:hydrolase activity"/>
    <property type="evidence" value="ECO:0007669"/>
    <property type="project" value="UniProtKB-KW"/>
</dbReference>
<accession>A0ABY5DP22</accession>
<dbReference type="PROSITE" id="PS00893">
    <property type="entry name" value="NUDIX_BOX"/>
    <property type="match status" value="1"/>
</dbReference>
<evidence type="ECO:0000256" key="8">
    <source>
        <dbReference type="ARBA" id="ARBA00023027"/>
    </source>
</evidence>
<dbReference type="NCBIfam" id="NF001299">
    <property type="entry name" value="PRK00241.1"/>
    <property type="match status" value="1"/>
</dbReference>
<sequence>MNLRLPFAGAAHDRAGERRIDAEWVAASRLHASSRLLVLTEEGALVAGDAGARGPDDWYDHAGGAGALSAARLPVADGIPDDAVLLGVTGDGHGLYALDRLPDTAVRPDDVTALDVRAAAALLPAGDAGLLAQANTLLHWHRTTRFCGTCGEPTESRDAGHMRRCPNGHEHHPRTDPVVIMLVVDNAADRVLLGRQPSWPKGRYSALAGFVEPGEALESAVAREVLEEARVQVGAVRYIASQPWPFPASLMLGFEADWAGGEGEIGDDELDDVRWATRAELHEAVRAEEARETDVPLLLPPKLAIARHLVDVWLGHPRPGARMP</sequence>
<evidence type="ECO:0000256" key="2">
    <source>
        <dbReference type="ARBA" id="ARBA00001947"/>
    </source>
</evidence>
<dbReference type="InterPro" id="IPR050241">
    <property type="entry name" value="NAD-cap_RNA_hydrolase_NudC"/>
</dbReference>
<feature type="domain" description="Nudix hydrolase" evidence="10">
    <location>
        <begin position="173"/>
        <end position="298"/>
    </location>
</feature>
<dbReference type="Pfam" id="PF09296">
    <property type="entry name" value="NUDIX-like"/>
    <property type="match status" value="1"/>
</dbReference>
<evidence type="ECO:0000256" key="3">
    <source>
        <dbReference type="ARBA" id="ARBA00009595"/>
    </source>
</evidence>
<evidence type="ECO:0000256" key="7">
    <source>
        <dbReference type="ARBA" id="ARBA00022842"/>
    </source>
</evidence>
<comment type="similarity">
    <text evidence="3">Belongs to the Nudix hydrolase family. NudC subfamily.</text>
</comment>
<evidence type="ECO:0000259" key="10">
    <source>
        <dbReference type="PROSITE" id="PS51462"/>
    </source>
</evidence>
<dbReference type="PANTHER" id="PTHR42904">
    <property type="entry name" value="NUDIX HYDROLASE, NUDC SUBFAMILY"/>
    <property type="match status" value="1"/>
</dbReference>
<comment type="catalytic activity">
    <reaction evidence="9">
        <text>a 5'-end NAD(+)-phospho-ribonucleoside in mRNA + H2O = a 5'-end phospho-adenosine-phospho-ribonucleoside in mRNA + beta-nicotinamide D-ribonucleotide + 2 H(+)</text>
        <dbReference type="Rhea" id="RHEA:60876"/>
        <dbReference type="Rhea" id="RHEA-COMP:15698"/>
        <dbReference type="Rhea" id="RHEA-COMP:15719"/>
        <dbReference type="ChEBI" id="CHEBI:14649"/>
        <dbReference type="ChEBI" id="CHEBI:15377"/>
        <dbReference type="ChEBI" id="CHEBI:15378"/>
        <dbReference type="ChEBI" id="CHEBI:144029"/>
        <dbReference type="ChEBI" id="CHEBI:144051"/>
    </reaction>
    <physiologicalReaction direction="left-to-right" evidence="9">
        <dbReference type="Rhea" id="RHEA:60877"/>
    </physiologicalReaction>
</comment>
<evidence type="ECO:0000313" key="12">
    <source>
        <dbReference type="Proteomes" id="UP001056035"/>
    </source>
</evidence>
<dbReference type="PROSITE" id="PS51462">
    <property type="entry name" value="NUDIX"/>
    <property type="match status" value="1"/>
</dbReference>
<dbReference type="InterPro" id="IPR015376">
    <property type="entry name" value="Znr_NADH_PPase"/>
</dbReference>
<comment type="cofactor">
    <cofactor evidence="1">
        <name>Mg(2+)</name>
        <dbReference type="ChEBI" id="CHEBI:18420"/>
    </cofactor>
</comment>
<evidence type="ECO:0000256" key="4">
    <source>
        <dbReference type="ARBA" id="ARBA00012381"/>
    </source>
</evidence>
<evidence type="ECO:0000256" key="5">
    <source>
        <dbReference type="ARBA" id="ARBA00022723"/>
    </source>
</evidence>
<dbReference type="Gene3D" id="3.90.79.10">
    <property type="entry name" value="Nucleoside Triphosphate Pyrophosphohydrolase"/>
    <property type="match status" value="1"/>
</dbReference>
<dbReference type="RefSeq" id="WP_254569102.1">
    <property type="nucleotide sequence ID" value="NZ_CP098502.1"/>
</dbReference>
<dbReference type="PANTHER" id="PTHR42904:SF6">
    <property type="entry name" value="NAD-CAPPED RNA HYDROLASE NUDT12"/>
    <property type="match status" value="1"/>
</dbReference>
<dbReference type="InterPro" id="IPR015375">
    <property type="entry name" value="NADH_PPase-like_N"/>
</dbReference>
<keyword evidence="7" id="KW-0460">Magnesium</keyword>
<evidence type="ECO:0000256" key="9">
    <source>
        <dbReference type="ARBA" id="ARBA00023679"/>
    </source>
</evidence>
<keyword evidence="8" id="KW-0520">NAD</keyword>
<dbReference type="SUPFAM" id="SSF55811">
    <property type="entry name" value="Nudix"/>
    <property type="match status" value="1"/>
</dbReference>
<keyword evidence="12" id="KW-1185">Reference proteome</keyword>
<organism evidence="11 12">
    <name type="scientific">Paraconexibacter antarcticus</name>
    <dbReference type="NCBI Taxonomy" id="2949664"/>
    <lineage>
        <taxon>Bacteria</taxon>
        <taxon>Bacillati</taxon>
        <taxon>Actinomycetota</taxon>
        <taxon>Thermoleophilia</taxon>
        <taxon>Solirubrobacterales</taxon>
        <taxon>Paraconexibacteraceae</taxon>
        <taxon>Paraconexibacter</taxon>
    </lineage>
</organism>
<dbReference type="InterPro" id="IPR000086">
    <property type="entry name" value="NUDIX_hydrolase_dom"/>
</dbReference>
<comment type="cofactor">
    <cofactor evidence="2">
        <name>Zn(2+)</name>
        <dbReference type="ChEBI" id="CHEBI:29105"/>
    </cofactor>
</comment>
<keyword evidence="6 11" id="KW-0378">Hydrolase</keyword>
<dbReference type="Pfam" id="PF00293">
    <property type="entry name" value="NUDIX"/>
    <property type="match status" value="1"/>
</dbReference>
<name>A0ABY5DP22_9ACTN</name>
<reference evidence="11 12" key="1">
    <citation type="submission" date="2022-06" db="EMBL/GenBank/DDBJ databases">
        <title>Paraconexibacter antarcticus.</title>
        <authorList>
            <person name="Kim C.S."/>
        </authorList>
    </citation>
    <scope>NUCLEOTIDE SEQUENCE [LARGE SCALE GENOMIC DNA]</scope>
    <source>
        <strain evidence="11 12">02-257</strain>
    </source>
</reference>
<dbReference type="EMBL" id="CP098502">
    <property type="protein sequence ID" value="UTI62364.1"/>
    <property type="molecule type" value="Genomic_DNA"/>
</dbReference>
<dbReference type="InterPro" id="IPR015797">
    <property type="entry name" value="NUDIX_hydrolase-like_dom_sf"/>
</dbReference>
<dbReference type="InterPro" id="IPR020084">
    <property type="entry name" value="NUDIX_hydrolase_CS"/>
</dbReference>
<keyword evidence="5" id="KW-0479">Metal-binding</keyword>